<accession>A0A1L3LYB7</accession>
<dbReference type="OrthoDB" id="5419093at2"/>
<reference evidence="3 4" key="1">
    <citation type="submission" date="2015-10" db="EMBL/GenBank/DDBJ databases">
        <title>Genomic differences between typical nodule nitrogen-fixing rhizobial strains and those coming from bean seeds.</title>
        <authorList>
            <person name="Peralta H."/>
            <person name="Aguilar-Vera A."/>
            <person name="Diaz R."/>
            <person name="Mora Y."/>
            <person name="Martinez-Batallar G."/>
            <person name="Salazar E."/>
            <person name="Vargas-Lagunas C."/>
            <person name="Encarnacion S."/>
            <person name="Girard L."/>
            <person name="Mora J."/>
        </authorList>
    </citation>
    <scope>NUCLEOTIDE SEQUENCE [LARGE SCALE GENOMIC DNA]</scope>
    <source>
        <strain evidence="3 4">CFNEI 73</strain>
        <plasmid evidence="3 4">C</plasmid>
    </source>
</reference>
<dbReference type="EMBL" id="CP013110">
    <property type="protein sequence ID" value="APG95109.1"/>
    <property type="molecule type" value="Genomic_DNA"/>
</dbReference>
<organism evidence="3 4">
    <name type="scientific">Sinorhizobium americanum</name>
    <dbReference type="NCBI Taxonomy" id="194963"/>
    <lineage>
        <taxon>Bacteria</taxon>
        <taxon>Pseudomonadati</taxon>
        <taxon>Pseudomonadota</taxon>
        <taxon>Alphaproteobacteria</taxon>
        <taxon>Hyphomicrobiales</taxon>
        <taxon>Rhizobiaceae</taxon>
        <taxon>Sinorhizobium/Ensifer group</taxon>
        <taxon>Sinorhizobium</taxon>
    </lineage>
</organism>
<protein>
    <submittedName>
        <fullName evidence="3">Periplasmic binding protein</fullName>
    </submittedName>
</protein>
<dbReference type="AlphaFoldDB" id="A0A1L3LYB7"/>
<keyword evidence="4" id="KW-1185">Reference proteome</keyword>
<sequence length="311" mass="33208">MIGIPVLRTVVTATVAALLHFSPAQADASFDLSPEQPGRVQATRNEKAIAAIPADFKFVAPGKFTVAVSPGGPPLATYATDARTVVGADPDYAEAIADSLGLTLELVPVAWIDWPLGLTSGKYDAVISNVGVTEQRKEKFDFSSYRQGLHGFFVKADSAITSIGEPKDAAGLRIIVGAGTNQERILLKWSEENVANGRKSIELQYYDDEAASLLALASGRADVIVQPHAQLVFIAARDKNIKRVGTLSAGWPERSDVAITTRKGSGLADALTIATNGLIKDGAYARILERWRLSEEALPRSETNPPGLPKF</sequence>
<dbReference type="PANTHER" id="PTHR35936">
    <property type="entry name" value="MEMBRANE-BOUND LYTIC MUREIN TRANSGLYCOSYLASE F"/>
    <property type="match status" value="1"/>
</dbReference>
<proteinExistence type="predicted"/>
<evidence type="ECO:0000256" key="2">
    <source>
        <dbReference type="ARBA" id="ARBA00022729"/>
    </source>
</evidence>
<dbReference type="KEGG" id="same:SAMCFNEI73_pC1405"/>
<dbReference type="SMART" id="SM00062">
    <property type="entry name" value="PBPb"/>
    <property type="match status" value="1"/>
</dbReference>
<gene>
    <name evidence="3" type="ORF">SAMCFNEI73_pC1405</name>
</gene>
<dbReference type="Gene3D" id="3.40.190.10">
    <property type="entry name" value="Periplasmic binding protein-like II"/>
    <property type="match status" value="2"/>
</dbReference>
<dbReference type="GO" id="GO:0042597">
    <property type="term" value="C:periplasmic space"/>
    <property type="evidence" value="ECO:0007669"/>
    <property type="project" value="UniProtKB-SubCell"/>
</dbReference>
<keyword evidence="2" id="KW-0732">Signal</keyword>
<dbReference type="SUPFAM" id="SSF53850">
    <property type="entry name" value="Periplasmic binding protein-like II"/>
    <property type="match status" value="1"/>
</dbReference>
<dbReference type="Proteomes" id="UP000182306">
    <property type="component" value="Plasmid C"/>
</dbReference>
<comment type="subcellular location">
    <subcellularLocation>
        <location evidence="1">Periplasm</location>
    </subcellularLocation>
</comment>
<dbReference type="CDD" id="cd01004">
    <property type="entry name" value="PBP2_MidA_like"/>
    <property type="match status" value="1"/>
</dbReference>
<geneLocation type="plasmid" evidence="3 4">
    <name>C</name>
</geneLocation>
<dbReference type="InterPro" id="IPR001638">
    <property type="entry name" value="Solute-binding_3/MltF_N"/>
</dbReference>
<evidence type="ECO:0000313" key="4">
    <source>
        <dbReference type="Proteomes" id="UP000182306"/>
    </source>
</evidence>
<keyword evidence="3" id="KW-0614">Plasmid</keyword>
<evidence type="ECO:0000313" key="3">
    <source>
        <dbReference type="EMBL" id="APG95109.1"/>
    </source>
</evidence>
<evidence type="ECO:0000256" key="1">
    <source>
        <dbReference type="ARBA" id="ARBA00004418"/>
    </source>
</evidence>
<dbReference type="PANTHER" id="PTHR35936:SF17">
    <property type="entry name" value="ARGININE-BINDING EXTRACELLULAR PROTEIN ARTP"/>
    <property type="match status" value="1"/>
</dbReference>
<name>A0A1L3LYB7_9HYPH</name>
<dbReference type="Pfam" id="PF00497">
    <property type="entry name" value="SBP_bac_3"/>
    <property type="match status" value="1"/>
</dbReference>
<dbReference type="RefSeq" id="WP_064253808.1">
    <property type="nucleotide sequence ID" value="NZ_CP013110.1"/>
</dbReference>